<dbReference type="RefSeq" id="WP_213413489.1">
    <property type="nucleotide sequence ID" value="NZ_BOVK01000055.1"/>
</dbReference>
<keyword evidence="2" id="KW-1185">Reference proteome</keyword>
<proteinExistence type="predicted"/>
<dbReference type="AlphaFoldDB" id="A0A8J4M419"/>
<organism evidence="1 2">
    <name type="scientific">Xylanibacillus composti</name>
    <dbReference type="NCBI Taxonomy" id="1572762"/>
    <lineage>
        <taxon>Bacteria</taxon>
        <taxon>Bacillati</taxon>
        <taxon>Bacillota</taxon>
        <taxon>Bacilli</taxon>
        <taxon>Bacillales</taxon>
        <taxon>Paenibacillaceae</taxon>
        <taxon>Xylanibacillus</taxon>
    </lineage>
</organism>
<name>A0A8J4M419_9BACL</name>
<evidence type="ECO:0000313" key="1">
    <source>
        <dbReference type="EMBL" id="GIQ70672.1"/>
    </source>
</evidence>
<gene>
    <name evidence="1" type="ORF">XYCOK13_34960</name>
</gene>
<dbReference type="EMBL" id="BOVK01000055">
    <property type="protein sequence ID" value="GIQ70672.1"/>
    <property type="molecule type" value="Genomic_DNA"/>
</dbReference>
<dbReference type="Proteomes" id="UP000677918">
    <property type="component" value="Unassembled WGS sequence"/>
</dbReference>
<sequence length="150" mass="16978">MNGMSDLLILLLLVALCGGWLLWRARRWLGNASRKPPIPKEALADKPTAAVRRILEEHGYKVVGGKYRQPLRIEAGDSVYQSRYYVDGFAADREGVYVVKASKPKLPMEWTGSAIRDRLLPYIGIYQGIDGLIYVDTELKTAKKIKVEWD</sequence>
<comment type="caution">
    <text evidence="1">The sequence shown here is derived from an EMBL/GenBank/DDBJ whole genome shotgun (WGS) entry which is preliminary data.</text>
</comment>
<accession>A0A8J4M419</accession>
<protein>
    <submittedName>
        <fullName evidence="1">Uncharacterized protein</fullName>
    </submittedName>
</protein>
<evidence type="ECO:0000313" key="2">
    <source>
        <dbReference type="Proteomes" id="UP000677918"/>
    </source>
</evidence>
<reference evidence="1" key="1">
    <citation type="submission" date="2021-04" db="EMBL/GenBank/DDBJ databases">
        <title>Draft genome sequence of Xylanibacillus composti strain K13.</title>
        <authorList>
            <person name="Uke A."/>
            <person name="Chhe C."/>
            <person name="Baramee S."/>
            <person name="Kosugi A."/>
        </authorList>
    </citation>
    <scope>NUCLEOTIDE SEQUENCE</scope>
    <source>
        <strain evidence="1">K13</strain>
    </source>
</reference>